<feature type="region of interest" description="Disordered" evidence="6">
    <location>
        <begin position="1019"/>
        <end position="1042"/>
    </location>
</feature>
<keyword evidence="3" id="KW-0677">Repeat</keyword>
<dbReference type="InterPro" id="IPR011989">
    <property type="entry name" value="ARM-like"/>
</dbReference>
<dbReference type="InterPro" id="IPR041221">
    <property type="entry name" value="APC1_C"/>
</dbReference>
<reference evidence="11" key="1">
    <citation type="submission" date="2013-07" db="EMBL/GenBank/DDBJ databases">
        <authorList>
            <person name="Geib S."/>
        </authorList>
    </citation>
    <scope>NUCLEOTIDE SEQUENCE</scope>
</reference>
<dbReference type="GO" id="GO:0031145">
    <property type="term" value="P:anaphase-promoting complex-dependent catabolic process"/>
    <property type="evidence" value="ECO:0007669"/>
    <property type="project" value="TreeGrafter"/>
</dbReference>
<dbReference type="InterPro" id="IPR024990">
    <property type="entry name" value="Apc1"/>
</dbReference>
<dbReference type="Pfam" id="PF20518">
    <property type="entry name" value="Apc1_MidN"/>
    <property type="match status" value="1"/>
</dbReference>
<evidence type="ECO:0000256" key="3">
    <source>
        <dbReference type="ARBA" id="ARBA00022737"/>
    </source>
</evidence>
<name>W8BJL8_CERCA</name>
<accession>W8BJL8</accession>
<gene>
    <name evidence="11" type="primary">APC1</name>
</gene>
<comment type="similarity">
    <text evidence="1">Belongs to the APC1 family.</text>
</comment>
<dbReference type="InterPro" id="IPR049255">
    <property type="entry name" value="Apc1_N"/>
</dbReference>
<evidence type="ECO:0000256" key="1">
    <source>
        <dbReference type="ARBA" id="ARBA00010547"/>
    </source>
</evidence>
<evidence type="ECO:0000259" key="10">
    <source>
        <dbReference type="Pfam" id="PF21282"/>
    </source>
</evidence>
<protein>
    <submittedName>
        <fullName evidence="11">Anaphase-promoting complex subunit 1</fullName>
    </submittedName>
</protein>
<evidence type="ECO:0000256" key="2">
    <source>
        <dbReference type="ARBA" id="ARBA00022618"/>
    </source>
</evidence>
<feature type="domain" description="Anaphase-promoting complex subunit 1 beta-sandwich" evidence="10">
    <location>
        <begin position="1673"/>
        <end position="1755"/>
    </location>
</feature>
<dbReference type="GO" id="GO:0060090">
    <property type="term" value="F:molecular adaptor activity"/>
    <property type="evidence" value="ECO:0007669"/>
    <property type="project" value="TreeGrafter"/>
</dbReference>
<dbReference type="PANTHER" id="PTHR12827:SF3">
    <property type="entry name" value="ANAPHASE-PROMOTING COMPLEX SUBUNIT 1"/>
    <property type="match status" value="1"/>
</dbReference>
<dbReference type="GO" id="GO:0070979">
    <property type="term" value="P:protein K11-linked ubiquitination"/>
    <property type="evidence" value="ECO:0007669"/>
    <property type="project" value="TreeGrafter"/>
</dbReference>
<dbReference type="Pfam" id="PF18122">
    <property type="entry name" value="APC1_C"/>
    <property type="match status" value="1"/>
</dbReference>
<organism evidence="11">
    <name type="scientific">Ceratitis capitata</name>
    <name type="common">Mediterranean fruit fly</name>
    <name type="synonym">Tephritis capitata</name>
    <dbReference type="NCBI Taxonomy" id="7213"/>
    <lineage>
        <taxon>Eukaryota</taxon>
        <taxon>Metazoa</taxon>
        <taxon>Ecdysozoa</taxon>
        <taxon>Arthropoda</taxon>
        <taxon>Hexapoda</taxon>
        <taxon>Insecta</taxon>
        <taxon>Pterygota</taxon>
        <taxon>Neoptera</taxon>
        <taxon>Endopterygota</taxon>
        <taxon>Diptera</taxon>
        <taxon>Brachycera</taxon>
        <taxon>Muscomorpha</taxon>
        <taxon>Tephritoidea</taxon>
        <taxon>Tephritidae</taxon>
        <taxon>Ceratitis</taxon>
        <taxon>Ceratitis</taxon>
    </lineage>
</organism>
<evidence type="ECO:0000259" key="7">
    <source>
        <dbReference type="Pfam" id="PF12859"/>
    </source>
</evidence>
<evidence type="ECO:0000256" key="5">
    <source>
        <dbReference type="ARBA" id="ARBA00023306"/>
    </source>
</evidence>
<feature type="region of interest" description="Disordered" evidence="6">
    <location>
        <begin position="74"/>
        <end position="101"/>
    </location>
</feature>
<keyword evidence="5" id="KW-0131">Cell cycle</keyword>
<dbReference type="Pfam" id="PF21282">
    <property type="entry name" value="APC1_3rd"/>
    <property type="match status" value="1"/>
</dbReference>
<evidence type="ECO:0000256" key="4">
    <source>
        <dbReference type="ARBA" id="ARBA00022776"/>
    </source>
</evidence>
<dbReference type="GO" id="GO:0005680">
    <property type="term" value="C:anaphase-promoting complex"/>
    <property type="evidence" value="ECO:0007669"/>
    <property type="project" value="InterPro"/>
</dbReference>
<feature type="compositionally biased region" description="Basic and acidic residues" evidence="6">
    <location>
        <begin position="83"/>
        <end position="101"/>
    </location>
</feature>
<evidence type="ECO:0000256" key="6">
    <source>
        <dbReference type="SAM" id="MobiDB-lite"/>
    </source>
</evidence>
<dbReference type="EMBL" id="GAMC01016751">
    <property type="protein sequence ID" value="JAB89804.1"/>
    <property type="molecule type" value="mRNA"/>
</dbReference>
<feature type="domain" description="Anaphase-promoting complex subunit 1 middle" evidence="9">
    <location>
        <begin position="744"/>
        <end position="1009"/>
    </location>
</feature>
<sequence length="1995" mass="224440">MIAASEPLEFIPRGRQAVEEHPGPTDAKQHNHLPTEHVLLQRMQNVNISAQDEYNEFWCVREIFEDLNDDLTGVRANHQSNEPTKDNASKNPKNEKCDKDNSCNETHLLQQQRAAKVDVDYMCEYLVNSEEELYVRKNTAVWTKGLIDENGVMPHLCFTCETPIKFAFFCNKSFVCRAHNSRSTNKNSNNKKRQDSEEDEDLSVICLIDKTALRIYCSNGEDYLCNLEFPVSHVWSTNYGILLEKIPSSAIVQNHAISMPRLFSLSHPLHEICPVICKTATNVISYVVESDYNIIYTSEHSDLVLLYDNRIGKQFISRLRKATEEEIQYVGIQNETALGGTVGGLPHHSLNRCAGGGFGATGTPKHSTANMGRSSLGNPNTNYSAHIGKFLTSAHSLSGALGNLNRTASPLNNLQSTIGQHSISMQDIRKGGQAQPAKPIVPELCLEHIWTENTHGNNREFGEIANRAFEHTDLVGQTYFCYLLPFSCKLQLVRLLNYGTKELQVSNKSLSIPAKDAVPMERLRMIAVLDPSGSLILYTGAVIVSKVHVAAAMGSTSVCVVTPTPNATTSTLAGKSPNTSFPRRSSLLPTIQKPTDTTFDEELHLLSPVHPLQPQFPNRKTSNFCTSLRDPAGNRLTLVYPYGKMYRIELPQFNETKFISRCIGAMRRILNREQFMQLITRWYGARNPPGSRDYSTEQEWQIFRSVLTDLMGCAAATHETTTNATYSFNADEPKKRRKNDEITEGTDADWEFMLAVLNEDGDCAKDGMEMETEQAAGTTNADNVDISACLFKSIPAIFFCLHLLYEDFKLDETMHDCLLHLAKFLHQFALDMQLMTYVFHYTLDFPQFVHTTRKLCQLTEEHAGLMTHKELLQAPAPSVYKQLELILKGNDILQYSFVEGLNDMSRNVLQVISLIMHGTQRIKDWIKPLEFADSVQSYYPKRPKRFISTNVPRVEQVIQMLLNMDITRTDIARLPVAIHLIIAECLEQARISPPLGCSAATYELILRTELVAHALLQDDTPSNSVSRPQQSSHVDAEDSLSARCPPATNGISHMEAALDDGMDNIDTKLLNLRFPDDMRIAEVRRLLTSSEPVLIDIVQKAGMTDHRFIEEQERQLFALCKRTMALPLGRGMFTLRTSIPTPTELMPIPKLCLSGKEPVKGATIEMQQIELPANMSLWPSFHNGVAAGLKISPNARDVDSTWIVYNKPKAQEEVSTEHAGFLMGLGLNGHLKTLSFMSIYEYLVKCEEMTSVGLLLGISATHRGTMDTTTTKLLSVHIEALLPTTALELDIPQNIQVASLMGIGFLYQGSAKRHIAEVLLQEVGRPPGPEMENSVERESYALTAGLALGLVTLGLGESPAGLLDLQIPDTLHYYMVGGNKRQLTGSQKEKYKLPSFQVREGDNVNIDVTAPGATLALGLMFFNTGNRAVAGWMDPPNTHYLLDLVRPDLLMLRTIARGLILWSEIRSDPDWLFGQFPSNFKIDLERPYYWSDKYETGVDYESEAQAWCNVIAGAAFCMGLKYAGSENQEAFKTLHKALKTFIGFQGKHVFEFAGYTTVECCLMVILIAISMVFAGSGDLEILRIIRYLRSRISFRDRCRVNYNPNVTFGSQMAIHMSLGLLFLGAGRYTIANTPEAVAALICAFFPKFPNHSNDNRYHLQAFRHLYVLAVEPRLFLPRDIDTKKLCLCQISVLELGSKELRRLPMAPCMLPPLHTLQKVIVDDDNYWPVCFEKERNWAQLLKALENSACIDIKKRSGCLSHLEDPDRLKSLFAQTLTTQQYACWHVNATALERFSNDPFVTSFTDRFLHIDAEIITQDELLKVQQLTMLFYNAVIKDKMHVLPIYLTTFNLIQRVQHKPDAKDIWQMKLMDLYMEKYAEPHVLITSELICALVEKFKVFIENTRRALASTLRSFISTPALESSITADLSREELARLLAVVNFYNLSPNVLSLVDLSGTVNYVRYLYEFKKLNLDVHTINCLIKILMQTSSSNEAA</sequence>
<dbReference type="FunFam" id="1.25.10.10:FF:000302">
    <property type="entry name" value="Anaphase-promoting complex subunit 1"/>
    <property type="match status" value="1"/>
</dbReference>
<reference evidence="11" key="2">
    <citation type="journal article" date="2014" name="BMC Genomics">
        <title>A genomic perspective to assessing quality of mass-reared SIT flies used in Mediterranean fruit fly (Ceratitis capitata) eradication in California.</title>
        <authorList>
            <person name="Calla B."/>
            <person name="Hall B."/>
            <person name="Hou S."/>
            <person name="Geib S.M."/>
        </authorList>
    </citation>
    <scope>NUCLEOTIDE SEQUENCE</scope>
</reference>
<feature type="compositionally biased region" description="Polar residues" evidence="6">
    <location>
        <begin position="1019"/>
        <end position="1033"/>
    </location>
</feature>
<feature type="compositionally biased region" description="Basic and acidic residues" evidence="6">
    <location>
        <begin position="16"/>
        <end position="30"/>
    </location>
</feature>
<evidence type="ECO:0000259" key="9">
    <source>
        <dbReference type="Pfam" id="PF20518"/>
    </source>
</evidence>
<dbReference type="Pfam" id="PF12859">
    <property type="entry name" value="ANAPC1"/>
    <property type="match status" value="1"/>
</dbReference>
<feature type="domain" description="Anaphase-promoting complex subunit 1 N-terminal" evidence="7">
    <location>
        <begin position="128"/>
        <end position="244"/>
    </location>
</feature>
<dbReference type="GO" id="GO:0007091">
    <property type="term" value="P:metaphase/anaphase transition of mitotic cell cycle"/>
    <property type="evidence" value="ECO:0007669"/>
    <property type="project" value="TreeGrafter"/>
</dbReference>
<dbReference type="InterPro" id="IPR048971">
    <property type="entry name" value="Apc1_3rd"/>
</dbReference>
<keyword evidence="2" id="KW-0132">Cell division</keyword>
<evidence type="ECO:0000259" key="8">
    <source>
        <dbReference type="Pfam" id="PF18122"/>
    </source>
</evidence>
<dbReference type="OrthoDB" id="26401at2759"/>
<dbReference type="GO" id="GO:0051301">
    <property type="term" value="P:cell division"/>
    <property type="evidence" value="ECO:0007669"/>
    <property type="project" value="UniProtKB-KW"/>
</dbReference>
<proteinExistence type="evidence at transcript level"/>
<dbReference type="PANTHER" id="PTHR12827">
    <property type="entry name" value="MEIOTIC CHECKPOINT REGULATOR TSG24 FAMILY MEMBER"/>
    <property type="match status" value="1"/>
</dbReference>
<dbReference type="Gene3D" id="1.25.10.10">
    <property type="entry name" value="Leucine-rich Repeat Variant"/>
    <property type="match status" value="2"/>
</dbReference>
<feature type="region of interest" description="Disordered" evidence="6">
    <location>
        <begin position="1"/>
        <end position="30"/>
    </location>
</feature>
<keyword evidence="4" id="KW-0498">Mitosis</keyword>
<feature type="domain" description="Anaphase-promoting complex subunit 1 C-terminal" evidence="8">
    <location>
        <begin position="1791"/>
        <end position="1924"/>
    </location>
</feature>
<dbReference type="InterPro" id="IPR046794">
    <property type="entry name" value="Apc1_MidN"/>
</dbReference>
<evidence type="ECO:0000313" key="11">
    <source>
        <dbReference type="EMBL" id="JAB89804.1"/>
    </source>
</evidence>